<comment type="similarity">
    <text evidence="1">Belongs to the 'GDXG' lipolytic enzyme family.</text>
</comment>
<evidence type="ECO:0000256" key="2">
    <source>
        <dbReference type="ARBA" id="ARBA00022801"/>
    </source>
</evidence>
<name>A0A8X8KD85_ACIGI</name>
<dbReference type="Pfam" id="PF20434">
    <property type="entry name" value="BD-FAE"/>
    <property type="match status" value="1"/>
</dbReference>
<organism evidence="5 6">
    <name type="scientific">Acinetobacter guillouiae</name>
    <name type="common">Acinetobacter genomosp. 11</name>
    <dbReference type="NCBI Taxonomy" id="106649"/>
    <lineage>
        <taxon>Bacteria</taxon>
        <taxon>Pseudomonadati</taxon>
        <taxon>Pseudomonadota</taxon>
        <taxon>Gammaproteobacteria</taxon>
        <taxon>Moraxellales</taxon>
        <taxon>Moraxellaceae</taxon>
        <taxon>Acinetobacter</taxon>
    </lineage>
</organism>
<dbReference type="AlphaFoldDB" id="A0A8X8KD85"/>
<feature type="active site" evidence="3">
    <location>
        <position position="162"/>
    </location>
</feature>
<evidence type="ECO:0000313" key="6">
    <source>
        <dbReference type="Proteomes" id="UP000887320"/>
    </source>
</evidence>
<dbReference type="GO" id="GO:0016787">
    <property type="term" value="F:hydrolase activity"/>
    <property type="evidence" value="ECO:0007669"/>
    <property type="project" value="UniProtKB-KW"/>
</dbReference>
<dbReference type="PANTHER" id="PTHR48081">
    <property type="entry name" value="AB HYDROLASE SUPERFAMILY PROTEIN C4A8.06C"/>
    <property type="match status" value="1"/>
</dbReference>
<dbReference type="Gene3D" id="3.40.50.1820">
    <property type="entry name" value="alpha/beta hydrolase"/>
    <property type="match status" value="1"/>
</dbReference>
<dbReference type="InterPro" id="IPR050300">
    <property type="entry name" value="GDXG_lipolytic_enzyme"/>
</dbReference>
<evidence type="ECO:0000256" key="3">
    <source>
        <dbReference type="PROSITE-ProRule" id="PRU10038"/>
    </source>
</evidence>
<dbReference type="PROSITE" id="PS51257">
    <property type="entry name" value="PROKAR_LIPOPROTEIN"/>
    <property type="match status" value="1"/>
</dbReference>
<protein>
    <submittedName>
        <fullName evidence="5">Alpha/beta hydrolase</fullName>
    </submittedName>
</protein>
<dbReference type="InterPro" id="IPR033140">
    <property type="entry name" value="Lipase_GDXG_put_SER_AS"/>
</dbReference>
<keyword evidence="2 5" id="KW-0378">Hydrolase</keyword>
<evidence type="ECO:0000313" key="5">
    <source>
        <dbReference type="EMBL" id="MCF0265419.1"/>
    </source>
</evidence>
<dbReference type="PROSITE" id="PS01174">
    <property type="entry name" value="LIPASE_GDXG_SER"/>
    <property type="match status" value="1"/>
</dbReference>
<feature type="domain" description="BD-FAE-like" evidence="4">
    <location>
        <begin position="68"/>
        <end position="274"/>
    </location>
</feature>
<dbReference type="PANTHER" id="PTHR48081:SF6">
    <property type="entry name" value="PEPTIDASE S9 PROLYL OLIGOPEPTIDASE CATALYTIC DOMAIN-CONTAINING PROTEIN"/>
    <property type="match status" value="1"/>
</dbReference>
<comment type="caution">
    <text evidence="5">The sequence shown here is derived from an EMBL/GenBank/DDBJ whole genome shotgun (WGS) entry which is preliminary data.</text>
</comment>
<reference evidence="5" key="1">
    <citation type="submission" date="2021-07" db="EMBL/GenBank/DDBJ databases">
        <authorList>
            <person name="Fernandez M."/>
            <person name="Pereira P."/>
            <person name="Torres Tejerizo G.A."/>
            <person name="Gonzalez P."/>
            <person name="Agostini E."/>
        </authorList>
    </citation>
    <scope>NUCLEOTIDE SEQUENCE</scope>
    <source>
        <strain evidence="5">SFC 500-1A</strain>
    </source>
</reference>
<accession>A0A8X8KD85</accession>
<dbReference type="Proteomes" id="UP000887320">
    <property type="component" value="Unassembled WGS sequence"/>
</dbReference>
<dbReference type="RefSeq" id="WP_234623610.1">
    <property type="nucleotide sequence ID" value="NZ_JAHWXT010000004.1"/>
</dbReference>
<dbReference type="EMBL" id="JAHWXT010000004">
    <property type="protein sequence ID" value="MCF0265419.1"/>
    <property type="molecule type" value="Genomic_DNA"/>
</dbReference>
<dbReference type="SUPFAM" id="SSF53474">
    <property type="entry name" value="alpha/beta-Hydrolases"/>
    <property type="match status" value="1"/>
</dbReference>
<dbReference type="InterPro" id="IPR049492">
    <property type="entry name" value="BD-FAE-like_dom"/>
</dbReference>
<dbReference type="InterPro" id="IPR029058">
    <property type="entry name" value="AB_hydrolase_fold"/>
</dbReference>
<gene>
    <name evidence="5" type="ORF">KW868_13265</name>
</gene>
<proteinExistence type="inferred from homology"/>
<sequence length="331" mass="37660">MHKLKILFCTLSLFTLSACQNVQKNNKIIAKAFDTSTHFQRYLMDKHAPENVIVTHNITYQEQPKLSLDLYQPIDIQQFEKRPTVIWIHGGGWISGAKDNARGYFKLLAAQGYNVVSVQYQFAPQAIYPTQLYQINNALRFIQQNAKQYHIDADQLFLAGDSAGANLASHYAALLTNPNFAIESGFTASIQTSQLKGLILHCGIYDMNAFINTAPDEIKLIEWGVNNLVQAYTGNQKDNPEYLKRLSPIQHLTKDYPPVFISGGNKDFLTDTQSIPFVKALQEKQIPIQAVFYPESKEWLVHEYQFFLGKKASQQTFDQTILFLKKNVDSK</sequence>
<evidence type="ECO:0000256" key="1">
    <source>
        <dbReference type="ARBA" id="ARBA00010515"/>
    </source>
</evidence>
<evidence type="ECO:0000259" key="4">
    <source>
        <dbReference type="Pfam" id="PF20434"/>
    </source>
</evidence>